<feature type="region of interest" description="Disordered" evidence="1">
    <location>
        <begin position="772"/>
        <end position="801"/>
    </location>
</feature>
<feature type="compositionally biased region" description="Basic residues" evidence="1">
    <location>
        <begin position="788"/>
        <end position="798"/>
    </location>
</feature>
<feature type="compositionally biased region" description="Acidic residues" evidence="1">
    <location>
        <begin position="646"/>
        <end position="655"/>
    </location>
</feature>
<comment type="caution">
    <text evidence="2">The sequence shown here is derived from an EMBL/GenBank/DDBJ whole genome shotgun (WGS) entry which is preliminary data.</text>
</comment>
<proteinExistence type="predicted"/>
<organism evidence="2 3">
    <name type="scientific">Tanacetum coccineum</name>
    <dbReference type="NCBI Taxonomy" id="301880"/>
    <lineage>
        <taxon>Eukaryota</taxon>
        <taxon>Viridiplantae</taxon>
        <taxon>Streptophyta</taxon>
        <taxon>Embryophyta</taxon>
        <taxon>Tracheophyta</taxon>
        <taxon>Spermatophyta</taxon>
        <taxon>Magnoliopsida</taxon>
        <taxon>eudicotyledons</taxon>
        <taxon>Gunneridae</taxon>
        <taxon>Pentapetalae</taxon>
        <taxon>asterids</taxon>
        <taxon>campanulids</taxon>
        <taxon>Asterales</taxon>
        <taxon>Asteraceae</taxon>
        <taxon>Asteroideae</taxon>
        <taxon>Anthemideae</taxon>
        <taxon>Anthemidinae</taxon>
        <taxon>Tanacetum</taxon>
    </lineage>
</organism>
<reference evidence="2" key="2">
    <citation type="submission" date="2022-01" db="EMBL/GenBank/DDBJ databases">
        <authorList>
            <person name="Yamashiro T."/>
            <person name="Shiraishi A."/>
            <person name="Satake H."/>
            <person name="Nakayama K."/>
        </authorList>
    </citation>
    <scope>NUCLEOTIDE SEQUENCE</scope>
</reference>
<feature type="region of interest" description="Disordered" evidence="1">
    <location>
        <begin position="715"/>
        <end position="748"/>
    </location>
</feature>
<name>A0ABQ5AKD6_9ASTR</name>
<protein>
    <submittedName>
        <fullName evidence="2">Uncharacterized protein</fullName>
    </submittedName>
</protein>
<dbReference type="Proteomes" id="UP001151760">
    <property type="component" value="Unassembled WGS sequence"/>
</dbReference>
<feature type="compositionally biased region" description="Acidic residues" evidence="1">
    <location>
        <begin position="554"/>
        <end position="568"/>
    </location>
</feature>
<evidence type="ECO:0000256" key="1">
    <source>
        <dbReference type="SAM" id="MobiDB-lite"/>
    </source>
</evidence>
<accession>A0ABQ5AKD6</accession>
<feature type="compositionally biased region" description="Acidic residues" evidence="1">
    <location>
        <begin position="577"/>
        <end position="607"/>
    </location>
</feature>
<feature type="compositionally biased region" description="Basic and acidic residues" evidence="1">
    <location>
        <begin position="608"/>
        <end position="620"/>
    </location>
</feature>
<keyword evidence="3" id="KW-1185">Reference proteome</keyword>
<evidence type="ECO:0000313" key="3">
    <source>
        <dbReference type="Proteomes" id="UP001151760"/>
    </source>
</evidence>
<dbReference type="EMBL" id="BQNB010012320">
    <property type="protein sequence ID" value="GJT02077.1"/>
    <property type="molecule type" value="Genomic_DNA"/>
</dbReference>
<evidence type="ECO:0000313" key="2">
    <source>
        <dbReference type="EMBL" id="GJT02077.1"/>
    </source>
</evidence>
<feature type="region of interest" description="Disordered" evidence="1">
    <location>
        <begin position="508"/>
        <end position="692"/>
    </location>
</feature>
<feature type="compositionally biased region" description="Acidic residues" evidence="1">
    <location>
        <begin position="668"/>
        <end position="681"/>
    </location>
</feature>
<gene>
    <name evidence="2" type="ORF">Tco_0823246</name>
</gene>
<sequence>MAMNTCAPVDYIPWWRRPNWHGLPENSLKSVKNELSIIYKGTVHRVFGNPKILRLLKHHLQMRIMLVVKIPRRRTSSSMQLLVIDFSWTRKIENFLINKLNAKFSSRYSVTIGNEVDDSGDSNPVHHLKASIQKENLASQREFILGHGLLYDHAKACDYFASQPVLPISISFGCHIKGSNPGVGGGQDQIALDDALVAPADRLKIAHSSFYTFQVTADAPEIYMQEFWASAYVHNRSVRFKMNNKKHIIGLDQFRDILQICPKVGNKKFVEPPLEKEILTFLASLGHSGDIRKITDVNVNKLHQPWRSFAAIINKCLSGKPSYDSLRLSQAQILWGMYNKKNVDYAYLLWEDFIFQIENKNTKKGNAMYYPRFTKLVVNFVMDKDPSIPQRNKVNWHYARDDPMFTTINVISRNEDTQLYGAILPVALTNEDIRNSESYKEYYAIASGTIPPKTKGSKKKANTDTITKQKPPTAPKEKKSGKGKQKTTELETISEADLTEAEQLKIITKRSRQETHSSHASGSGADEGTGVTPGVPDAPDYDSEDDISWKSSDDDQDDEQAQDDEDADKNDVNETKQDDEDDDEHDDNETDQNDDDEEQTESDDDGDDFVHPKLTTHDDDIIHEEETDEDASFDPTIHTPSRISSSDDEDSDNEVEGANVEGAKSDEDATYEEDQGNEAVEDTNTNLDGRDDVMTDVILPQVQATQEIEDTHVTLTPVNPDGQQQSSSVSSGFVSNMLNPNQDTGVDDIFGQHTEATSLIDTPVTAIMEPSFTAQINRPPTPSLPLPPRKKKSGKGKQKTTELETIFEANLTEAEQLKIITKRSRQETHSSHASGSGR</sequence>
<feature type="compositionally biased region" description="Acidic residues" evidence="1">
    <location>
        <begin position="621"/>
        <end position="632"/>
    </location>
</feature>
<feature type="region of interest" description="Disordered" evidence="1">
    <location>
        <begin position="450"/>
        <end position="496"/>
    </location>
</feature>
<reference evidence="2" key="1">
    <citation type="journal article" date="2022" name="Int. J. Mol. Sci.">
        <title>Draft Genome of Tanacetum Coccineum: Genomic Comparison of Closely Related Tanacetum-Family Plants.</title>
        <authorList>
            <person name="Yamashiro T."/>
            <person name="Shiraishi A."/>
            <person name="Nakayama K."/>
            <person name="Satake H."/>
        </authorList>
    </citation>
    <scope>NUCLEOTIDE SEQUENCE</scope>
</reference>
<feature type="compositionally biased region" description="Low complexity" evidence="1">
    <location>
        <begin position="722"/>
        <end position="735"/>
    </location>
</feature>